<dbReference type="InterPro" id="IPR026580">
    <property type="entry name" value="DivIB"/>
</dbReference>
<comment type="function">
    <text evidence="8">Cell division protein that may be involved in stabilizing or promoting the assembly of the division complex.</text>
</comment>
<keyword evidence="5 8" id="KW-1133">Transmembrane helix</keyword>
<dbReference type="OrthoDB" id="1819027at2"/>
<proteinExistence type="inferred from homology"/>
<dbReference type="PANTHER" id="PTHR37820:SF1">
    <property type="entry name" value="CELL DIVISION PROTEIN FTSQ"/>
    <property type="match status" value="1"/>
</dbReference>
<evidence type="ECO:0000256" key="5">
    <source>
        <dbReference type="ARBA" id="ARBA00022989"/>
    </source>
</evidence>
<feature type="domain" description="POTRA" evidence="9">
    <location>
        <begin position="54"/>
        <end position="125"/>
    </location>
</feature>
<evidence type="ECO:0000256" key="6">
    <source>
        <dbReference type="ARBA" id="ARBA00023136"/>
    </source>
</evidence>
<evidence type="ECO:0000256" key="7">
    <source>
        <dbReference type="ARBA" id="ARBA00023306"/>
    </source>
</evidence>
<dbReference type="InterPro" id="IPR005548">
    <property type="entry name" value="Cell_div_FtsQ/DivIB_C"/>
</dbReference>
<dbReference type="InterPro" id="IPR013685">
    <property type="entry name" value="POTRA_FtsQ_type"/>
</dbReference>
<dbReference type="KEGG" id="aqt:FN924_07885"/>
<name>A0A516KFA8_9BACI</name>
<dbReference type="HAMAP" id="MF_00912">
    <property type="entry name" value="DivIB"/>
    <property type="match status" value="1"/>
</dbReference>
<evidence type="ECO:0000256" key="8">
    <source>
        <dbReference type="HAMAP-Rule" id="MF_00912"/>
    </source>
</evidence>
<dbReference type="PROSITE" id="PS51779">
    <property type="entry name" value="POTRA"/>
    <property type="match status" value="1"/>
</dbReference>
<gene>
    <name evidence="8" type="primary">divIB</name>
    <name evidence="10" type="ORF">FN924_07885</name>
</gene>
<dbReference type="Pfam" id="PF08478">
    <property type="entry name" value="POTRA_1"/>
    <property type="match status" value="1"/>
</dbReference>
<keyword evidence="4 8" id="KW-0812">Transmembrane</keyword>
<keyword evidence="11" id="KW-1185">Reference proteome</keyword>
<dbReference type="InterPro" id="IPR034746">
    <property type="entry name" value="POTRA"/>
</dbReference>
<dbReference type="AlphaFoldDB" id="A0A516KFA8"/>
<evidence type="ECO:0000256" key="1">
    <source>
        <dbReference type="ARBA" id="ARBA00004370"/>
    </source>
</evidence>
<evidence type="ECO:0000313" key="10">
    <source>
        <dbReference type="EMBL" id="QDP40092.1"/>
    </source>
</evidence>
<reference evidence="10 11" key="1">
    <citation type="submission" date="2019-07" db="EMBL/GenBank/DDBJ databases">
        <authorList>
            <person name="Li J."/>
        </authorList>
    </citation>
    <scope>NUCLEOTIDE SEQUENCE [LARGE SCALE GENOMIC DNA]</scope>
    <source>
        <strain evidence="10 11">TKL69</strain>
    </source>
</reference>
<evidence type="ECO:0000259" key="9">
    <source>
        <dbReference type="PROSITE" id="PS51779"/>
    </source>
</evidence>
<dbReference type="Proteomes" id="UP000315215">
    <property type="component" value="Chromosome"/>
</dbReference>
<dbReference type="Pfam" id="PF03799">
    <property type="entry name" value="FtsQ_DivIB_C"/>
    <property type="match status" value="1"/>
</dbReference>
<evidence type="ECO:0000313" key="11">
    <source>
        <dbReference type="Proteomes" id="UP000315215"/>
    </source>
</evidence>
<keyword evidence="2 8" id="KW-1003">Cell membrane</keyword>
<accession>A0A516KFA8</accession>
<dbReference type="EMBL" id="CP041666">
    <property type="protein sequence ID" value="QDP40092.1"/>
    <property type="molecule type" value="Genomic_DNA"/>
</dbReference>
<dbReference type="InterPro" id="IPR050487">
    <property type="entry name" value="FtsQ_DivIB"/>
</dbReference>
<sequence>MSTKRKQRNVVSIEDRIPKLKQARKKKANRRLIFYLSIFFFLISIIVYLQSPLSHIHSIKVEGNEYLADEEIVKISGLKEGDSFWSVNKDKIVKNVESKTEIVKKVSVKRQFPTTVTLSITEFERVGYVKEKDAQYFPILENGERLSVKALERIPGDAPLLIDFDKDTYLSEMTKELRNSPASIVDLISEIYWKPTDENPYKIRLFMNDGFVVEGSIRNFSKNMKAYPSIASQIDPGSKGVIHIGVGAFFDPADGGATEKIKKEEES</sequence>
<dbReference type="GO" id="GO:0043093">
    <property type="term" value="P:FtsZ-dependent cytokinesis"/>
    <property type="evidence" value="ECO:0007669"/>
    <property type="project" value="UniProtKB-UniRule"/>
</dbReference>
<evidence type="ECO:0000256" key="2">
    <source>
        <dbReference type="ARBA" id="ARBA00022475"/>
    </source>
</evidence>
<comment type="subcellular location">
    <subcellularLocation>
        <location evidence="8">Cell membrane</location>
        <topology evidence="8">Single-pass type II membrane protein</topology>
    </subcellularLocation>
    <subcellularLocation>
        <location evidence="1">Membrane</location>
    </subcellularLocation>
    <text evidence="8">Localizes to the division septum.</text>
</comment>
<dbReference type="GO" id="GO:0032153">
    <property type="term" value="C:cell division site"/>
    <property type="evidence" value="ECO:0007669"/>
    <property type="project" value="UniProtKB-UniRule"/>
</dbReference>
<protein>
    <recommendedName>
        <fullName evidence="8">Cell division protein DivIB</fullName>
    </recommendedName>
</protein>
<comment type="similarity">
    <text evidence="8">Belongs to the FtsQ/DivIB family. DivIB subfamily.</text>
</comment>
<feature type="transmembrane region" description="Helical" evidence="8">
    <location>
        <begin position="32"/>
        <end position="49"/>
    </location>
</feature>
<evidence type="ECO:0000256" key="4">
    <source>
        <dbReference type="ARBA" id="ARBA00022692"/>
    </source>
</evidence>
<keyword evidence="3 8" id="KW-0132">Cell division</keyword>
<dbReference type="RefSeq" id="WP_143893330.1">
    <property type="nucleotide sequence ID" value="NZ_CP041666.1"/>
</dbReference>
<keyword evidence="7 8" id="KW-0131">Cell cycle</keyword>
<organism evidence="10 11">
    <name type="scientific">Radiobacillus deserti</name>
    <dbReference type="NCBI Taxonomy" id="2594883"/>
    <lineage>
        <taxon>Bacteria</taxon>
        <taxon>Bacillati</taxon>
        <taxon>Bacillota</taxon>
        <taxon>Bacilli</taxon>
        <taxon>Bacillales</taxon>
        <taxon>Bacillaceae</taxon>
        <taxon>Radiobacillus</taxon>
    </lineage>
</organism>
<dbReference type="Gene3D" id="3.40.50.10960">
    <property type="match status" value="1"/>
</dbReference>
<keyword evidence="6 8" id="KW-0472">Membrane</keyword>
<dbReference type="Gene3D" id="3.10.20.310">
    <property type="entry name" value="membrane protein fhac"/>
    <property type="match status" value="1"/>
</dbReference>
<evidence type="ECO:0000256" key="3">
    <source>
        <dbReference type="ARBA" id="ARBA00022618"/>
    </source>
</evidence>
<dbReference type="PANTHER" id="PTHR37820">
    <property type="entry name" value="CELL DIVISION PROTEIN DIVIB"/>
    <property type="match status" value="1"/>
</dbReference>
<dbReference type="GO" id="GO:0005886">
    <property type="term" value="C:plasma membrane"/>
    <property type="evidence" value="ECO:0007669"/>
    <property type="project" value="UniProtKB-SubCell"/>
</dbReference>